<dbReference type="EMBL" id="HAEG01010410">
    <property type="protein sequence ID" value="SBR87054.1"/>
    <property type="molecule type" value="Transcribed_RNA"/>
</dbReference>
<feature type="non-terminal residue" evidence="1">
    <location>
        <position position="1"/>
    </location>
</feature>
<gene>
    <name evidence="1" type="primary">NDUFA4</name>
</gene>
<proteinExistence type="predicted"/>
<dbReference type="AlphaFoldDB" id="A0A1A8Q1H6"/>
<keyword evidence="1" id="KW-0830">Ubiquinone</keyword>
<reference evidence="1" key="1">
    <citation type="submission" date="2016-05" db="EMBL/GenBank/DDBJ databases">
        <authorList>
            <person name="Lavstsen T."/>
            <person name="Jespersen J.S."/>
        </authorList>
    </citation>
    <scope>NUCLEOTIDE SEQUENCE</scope>
    <source>
        <tissue evidence="1">Brain</tissue>
    </source>
</reference>
<evidence type="ECO:0000313" key="1">
    <source>
        <dbReference type="EMBL" id="SBR87054.1"/>
    </source>
</evidence>
<name>A0A1A8Q1H6_9TELE</name>
<protein>
    <submittedName>
        <fullName evidence="1">NADH dehydrogenase (Ubiquinone) 1 alpha subcomplex, 4</fullName>
    </submittedName>
</protein>
<sequence>AVCVEKTRHYSSLVQYSPHSEAWWWQHHAVRVFFICRDRTTGCNQGNDECGQVQGYHGQEPSPEYSGPQTGLKVYFPT</sequence>
<organism evidence="1">
    <name type="scientific">Nothobranchius pienaari</name>
    <dbReference type="NCBI Taxonomy" id="704102"/>
    <lineage>
        <taxon>Eukaryota</taxon>
        <taxon>Metazoa</taxon>
        <taxon>Chordata</taxon>
        <taxon>Craniata</taxon>
        <taxon>Vertebrata</taxon>
        <taxon>Euteleostomi</taxon>
        <taxon>Actinopterygii</taxon>
        <taxon>Neopterygii</taxon>
        <taxon>Teleostei</taxon>
        <taxon>Neoteleostei</taxon>
        <taxon>Acanthomorphata</taxon>
        <taxon>Ovalentaria</taxon>
        <taxon>Atherinomorphae</taxon>
        <taxon>Cyprinodontiformes</taxon>
        <taxon>Nothobranchiidae</taxon>
        <taxon>Nothobranchius</taxon>
    </lineage>
</organism>
<feature type="non-terminal residue" evidence="1">
    <location>
        <position position="78"/>
    </location>
</feature>
<accession>A0A1A8Q1H6</accession>
<reference evidence="1" key="2">
    <citation type="submission" date="2016-06" db="EMBL/GenBank/DDBJ databases">
        <title>The genome of a short-lived fish provides insights into sex chromosome evolution and the genetic control of aging.</title>
        <authorList>
            <person name="Reichwald K."/>
            <person name="Felder M."/>
            <person name="Petzold A."/>
            <person name="Koch P."/>
            <person name="Groth M."/>
            <person name="Platzer M."/>
        </authorList>
    </citation>
    <scope>NUCLEOTIDE SEQUENCE</scope>
    <source>
        <tissue evidence="1">Brain</tissue>
    </source>
</reference>